<keyword evidence="8" id="KW-0594">Phospholipid biosynthesis</keyword>
<dbReference type="GeneID" id="78821009"/>
<reference evidence="12 13" key="1">
    <citation type="journal article" date="2019" name="Int. J. Syst. Evol. Microbiol.">
        <title>The Global Catalogue of Microorganisms (GCM) 10K type strain sequencing project: providing services to taxonomists for standard genome sequencing and annotation.</title>
        <authorList>
            <consortium name="The Broad Institute Genomics Platform"/>
            <consortium name="The Broad Institute Genome Sequencing Center for Infectious Disease"/>
            <person name="Wu L."/>
            <person name="Ma J."/>
        </authorList>
    </citation>
    <scope>NUCLEOTIDE SEQUENCE [LARGE SCALE GENOMIC DNA]</scope>
    <source>
        <strain evidence="12 13">XZYJT29</strain>
    </source>
</reference>
<evidence type="ECO:0000256" key="5">
    <source>
        <dbReference type="ARBA" id="ARBA00022989"/>
    </source>
</evidence>
<organism evidence="12 13">
    <name type="scientific">Halosimplex aquaticum</name>
    <dbReference type="NCBI Taxonomy" id="3026162"/>
    <lineage>
        <taxon>Archaea</taxon>
        <taxon>Methanobacteriati</taxon>
        <taxon>Methanobacteriota</taxon>
        <taxon>Stenosarchaea group</taxon>
        <taxon>Halobacteria</taxon>
        <taxon>Halobacteriales</taxon>
        <taxon>Haloarculaceae</taxon>
        <taxon>Halosimplex</taxon>
    </lineage>
</organism>
<dbReference type="GO" id="GO:0016740">
    <property type="term" value="F:transferase activity"/>
    <property type="evidence" value="ECO:0007669"/>
    <property type="project" value="UniProtKB-KW"/>
</dbReference>
<keyword evidence="2" id="KW-0444">Lipid biosynthesis</keyword>
<dbReference type="Pfam" id="PF01066">
    <property type="entry name" value="CDP-OH_P_transf"/>
    <property type="match status" value="1"/>
</dbReference>
<feature type="transmembrane region" description="Helical" evidence="11">
    <location>
        <begin position="190"/>
        <end position="209"/>
    </location>
</feature>
<evidence type="ECO:0000256" key="6">
    <source>
        <dbReference type="ARBA" id="ARBA00023098"/>
    </source>
</evidence>
<dbReference type="Proteomes" id="UP001596432">
    <property type="component" value="Unassembled WGS sequence"/>
</dbReference>
<accession>A0ABD5Y005</accession>
<dbReference type="EMBL" id="JBHTAS010000001">
    <property type="protein sequence ID" value="MFC7140703.1"/>
    <property type="molecule type" value="Genomic_DNA"/>
</dbReference>
<dbReference type="PANTHER" id="PTHR14269">
    <property type="entry name" value="CDP-DIACYLGLYCEROL--GLYCEROL-3-PHOSPHATE 3-PHOSPHATIDYLTRANSFERASE-RELATED"/>
    <property type="match status" value="1"/>
</dbReference>
<dbReference type="EC" id="2.7.8.-" evidence="12"/>
<gene>
    <name evidence="12" type="ORF">ACFQMA_12845</name>
</gene>
<dbReference type="GO" id="GO:0008654">
    <property type="term" value="P:phospholipid biosynthetic process"/>
    <property type="evidence" value="ECO:0007669"/>
    <property type="project" value="UniProtKB-KW"/>
</dbReference>
<comment type="similarity">
    <text evidence="10">Belongs to the CDP-alcohol phosphatidyltransferase class-I family.</text>
</comment>
<dbReference type="PANTHER" id="PTHR14269:SF11">
    <property type="entry name" value="CDP-DIACYLGLYCEROL--GLYCEROL-3-PHOSPHATE 3-PHOSPHATIDYLTRANSFERASE"/>
    <property type="match status" value="1"/>
</dbReference>
<evidence type="ECO:0000313" key="12">
    <source>
        <dbReference type="EMBL" id="MFC7140703.1"/>
    </source>
</evidence>
<evidence type="ECO:0000256" key="10">
    <source>
        <dbReference type="RuleBase" id="RU003750"/>
    </source>
</evidence>
<feature type="transmembrane region" description="Helical" evidence="11">
    <location>
        <begin position="132"/>
        <end position="150"/>
    </location>
</feature>
<keyword evidence="9" id="KW-1208">Phospholipid metabolism</keyword>
<evidence type="ECO:0000256" key="3">
    <source>
        <dbReference type="ARBA" id="ARBA00022679"/>
    </source>
</evidence>
<evidence type="ECO:0000256" key="4">
    <source>
        <dbReference type="ARBA" id="ARBA00022692"/>
    </source>
</evidence>
<dbReference type="AlphaFoldDB" id="A0ABD5Y005"/>
<feature type="transmembrane region" description="Helical" evidence="11">
    <location>
        <begin position="94"/>
        <end position="120"/>
    </location>
</feature>
<keyword evidence="6" id="KW-0443">Lipid metabolism</keyword>
<evidence type="ECO:0000256" key="7">
    <source>
        <dbReference type="ARBA" id="ARBA00023136"/>
    </source>
</evidence>
<keyword evidence="13" id="KW-1185">Reference proteome</keyword>
<evidence type="ECO:0000313" key="13">
    <source>
        <dbReference type="Proteomes" id="UP001596432"/>
    </source>
</evidence>
<dbReference type="InterPro" id="IPR043130">
    <property type="entry name" value="CDP-OH_PTrfase_TM_dom"/>
</dbReference>
<evidence type="ECO:0000256" key="11">
    <source>
        <dbReference type="SAM" id="Phobius"/>
    </source>
</evidence>
<dbReference type="PROSITE" id="PS00379">
    <property type="entry name" value="CDP_ALCOHOL_P_TRANSF"/>
    <property type="match status" value="1"/>
</dbReference>
<name>A0ABD5Y005_9EURY</name>
<dbReference type="InterPro" id="IPR048254">
    <property type="entry name" value="CDP_ALCOHOL_P_TRANSF_CS"/>
</dbReference>
<keyword evidence="4 11" id="KW-0812">Transmembrane</keyword>
<dbReference type="RefSeq" id="WP_274321797.1">
    <property type="nucleotide sequence ID" value="NZ_CP118158.1"/>
</dbReference>
<comment type="subcellular location">
    <subcellularLocation>
        <location evidence="1">Membrane</location>
        <topology evidence="1">Multi-pass membrane protein</topology>
    </subcellularLocation>
</comment>
<evidence type="ECO:0000256" key="8">
    <source>
        <dbReference type="ARBA" id="ARBA00023209"/>
    </source>
</evidence>
<feature type="transmembrane region" description="Helical" evidence="11">
    <location>
        <begin position="156"/>
        <end position="178"/>
    </location>
</feature>
<evidence type="ECO:0000256" key="2">
    <source>
        <dbReference type="ARBA" id="ARBA00022516"/>
    </source>
</evidence>
<evidence type="ECO:0000256" key="9">
    <source>
        <dbReference type="ARBA" id="ARBA00023264"/>
    </source>
</evidence>
<keyword evidence="5 11" id="KW-1133">Transmembrane helix</keyword>
<dbReference type="InterPro" id="IPR050324">
    <property type="entry name" value="CDP-alcohol_PTase-I"/>
</dbReference>
<sequence>MSIDWRERAGEIWTVPNLISLSRLPLVAGIAVTLHSPVRYVLLALIVLSDGVDGWVARKLDQTTELGAMLDPALDKLTALVVVAILFPRLDLPLAYLVLFFARDAFVVSLAPLVPLYGFDTSKVQARLPGKVVTNLQFLAMVAMLVPAVATTEALLWALGLASAVAITDYVVFVARELSDRAWVHDRRGVVAAAVGVFAAFALVVGFLLSEELADWLAALG</sequence>
<protein>
    <submittedName>
        <fullName evidence="12">CDP-alcohol phosphatidyltransferase family protein</fullName>
        <ecNumber evidence="12">2.7.8.-</ecNumber>
    </submittedName>
</protein>
<keyword evidence="7 11" id="KW-0472">Membrane</keyword>
<dbReference type="GO" id="GO:0016020">
    <property type="term" value="C:membrane"/>
    <property type="evidence" value="ECO:0007669"/>
    <property type="project" value="UniProtKB-SubCell"/>
</dbReference>
<dbReference type="InterPro" id="IPR000462">
    <property type="entry name" value="CDP-OH_P_trans"/>
</dbReference>
<proteinExistence type="inferred from homology"/>
<keyword evidence="3 10" id="KW-0808">Transferase</keyword>
<evidence type="ECO:0000256" key="1">
    <source>
        <dbReference type="ARBA" id="ARBA00004141"/>
    </source>
</evidence>
<dbReference type="Gene3D" id="1.20.120.1760">
    <property type="match status" value="1"/>
</dbReference>
<comment type="caution">
    <text evidence="12">The sequence shown here is derived from an EMBL/GenBank/DDBJ whole genome shotgun (WGS) entry which is preliminary data.</text>
</comment>